<evidence type="ECO:0000313" key="3">
    <source>
        <dbReference type="Proteomes" id="UP000184342"/>
    </source>
</evidence>
<gene>
    <name evidence="2" type="ORF">SAMN02745691_01528</name>
</gene>
<dbReference type="AlphaFoldDB" id="A0A1M6HCT1"/>
<dbReference type="Pfam" id="PF18919">
    <property type="entry name" value="DUF5670"/>
    <property type="match status" value="1"/>
</dbReference>
<keyword evidence="1" id="KW-0812">Transmembrane</keyword>
<evidence type="ECO:0008006" key="4">
    <source>
        <dbReference type="Google" id="ProtNLM"/>
    </source>
</evidence>
<dbReference type="NCBIfam" id="NF033488">
    <property type="entry name" value="lmo0937_fam_TM"/>
    <property type="match status" value="1"/>
</dbReference>
<evidence type="ECO:0000313" key="2">
    <source>
        <dbReference type="EMBL" id="SHJ19990.1"/>
    </source>
</evidence>
<protein>
    <recommendedName>
        <fullName evidence="4">Lmo0937 family membrane protein</fullName>
    </recommendedName>
</protein>
<sequence length="47" mass="5176">MIWTIIVILVILWLLGFITATGGALIHVLLVIALVLVIVRLLQGRKV</sequence>
<proteinExistence type="predicted"/>
<feature type="transmembrane region" description="Helical" evidence="1">
    <location>
        <begin position="6"/>
        <end position="39"/>
    </location>
</feature>
<dbReference type="STRING" id="1122934.SAMN02745691_01528"/>
<dbReference type="EMBL" id="FQYT01000014">
    <property type="protein sequence ID" value="SHJ19990.1"/>
    <property type="molecule type" value="Genomic_DNA"/>
</dbReference>
<keyword evidence="3" id="KW-1185">Reference proteome</keyword>
<accession>A0A1M6HCT1</accession>
<name>A0A1M6HCT1_9FIRM</name>
<evidence type="ECO:0000256" key="1">
    <source>
        <dbReference type="SAM" id="Phobius"/>
    </source>
</evidence>
<dbReference type="InterPro" id="IPR043727">
    <property type="entry name" value="Lmo0937-like"/>
</dbReference>
<organism evidence="2 3">
    <name type="scientific">Parasporobacterium paucivorans DSM 15970</name>
    <dbReference type="NCBI Taxonomy" id="1122934"/>
    <lineage>
        <taxon>Bacteria</taxon>
        <taxon>Bacillati</taxon>
        <taxon>Bacillota</taxon>
        <taxon>Clostridia</taxon>
        <taxon>Lachnospirales</taxon>
        <taxon>Lachnospiraceae</taxon>
        <taxon>Parasporobacterium</taxon>
    </lineage>
</organism>
<keyword evidence="1" id="KW-1133">Transmembrane helix</keyword>
<reference evidence="2 3" key="1">
    <citation type="submission" date="2016-11" db="EMBL/GenBank/DDBJ databases">
        <authorList>
            <person name="Jaros S."/>
            <person name="Januszkiewicz K."/>
            <person name="Wedrychowicz H."/>
        </authorList>
    </citation>
    <scope>NUCLEOTIDE SEQUENCE [LARGE SCALE GENOMIC DNA]</scope>
    <source>
        <strain evidence="2 3">DSM 15970</strain>
    </source>
</reference>
<dbReference type="Proteomes" id="UP000184342">
    <property type="component" value="Unassembled WGS sequence"/>
</dbReference>
<keyword evidence="1" id="KW-0472">Membrane</keyword>
<dbReference type="RefSeq" id="WP_143147888.1">
    <property type="nucleotide sequence ID" value="NZ_FQYT01000014.1"/>
</dbReference>